<accession>A0A433SN18</accession>
<comment type="caution">
    <text evidence="2">The sequence shown here is derived from an EMBL/GenBank/DDBJ whole genome shotgun (WGS) entry which is preliminary data.</text>
</comment>
<evidence type="ECO:0000313" key="2">
    <source>
        <dbReference type="EMBL" id="RUS70576.1"/>
    </source>
</evidence>
<reference evidence="2 3" key="1">
    <citation type="submission" date="2019-01" db="EMBL/GenBank/DDBJ databases">
        <title>A draft genome assembly of the solar-powered sea slug Elysia chlorotica.</title>
        <authorList>
            <person name="Cai H."/>
            <person name="Li Q."/>
            <person name="Fang X."/>
            <person name="Li J."/>
            <person name="Curtis N.E."/>
            <person name="Altenburger A."/>
            <person name="Shibata T."/>
            <person name="Feng M."/>
            <person name="Maeda T."/>
            <person name="Schwartz J.A."/>
            <person name="Shigenobu S."/>
            <person name="Lundholm N."/>
            <person name="Nishiyama T."/>
            <person name="Yang H."/>
            <person name="Hasebe M."/>
            <person name="Li S."/>
            <person name="Pierce S.K."/>
            <person name="Wang J."/>
        </authorList>
    </citation>
    <scope>NUCLEOTIDE SEQUENCE [LARGE SCALE GENOMIC DNA]</scope>
    <source>
        <strain evidence="2">EC2010</strain>
        <tissue evidence="2">Whole organism of an adult</tissue>
    </source>
</reference>
<dbReference type="SUPFAM" id="SSF47576">
    <property type="entry name" value="Calponin-homology domain, CH-domain"/>
    <property type="match status" value="1"/>
</dbReference>
<gene>
    <name evidence="2" type="ORF">EGW08_021665</name>
</gene>
<dbReference type="GO" id="GO:0030155">
    <property type="term" value="P:regulation of cell adhesion"/>
    <property type="evidence" value="ECO:0007669"/>
    <property type="project" value="InterPro"/>
</dbReference>
<evidence type="ECO:0000313" key="3">
    <source>
        <dbReference type="Proteomes" id="UP000271974"/>
    </source>
</evidence>
<name>A0A433SN18_ELYCH</name>
<dbReference type="InterPro" id="IPR029978">
    <property type="entry name" value="LMO-7"/>
</dbReference>
<dbReference type="EMBL" id="RQTK01001379">
    <property type="protein sequence ID" value="RUS70576.1"/>
    <property type="molecule type" value="Genomic_DNA"/>
</dbReference>
<dbReference type="Pfam" id="PF00307">
    <property type="entry name" value="CH"/>
    <property type="match status" value="1"/>
</dbReference>
<dbReference type="GO" id="GO:0023051">
    <property type="term" value="P:regulation of signaling"/>
    <property type="evidence" value="ECO:0007669"/>
    <property type="project" value="InterPro"/>
</dbReference>
<dbReference type="Gene3D" id="1.10.418.10">
    <property type="entry name" value="Calponin-like domain"/>
    <property type="match status" value="1"/>
</dbReference>
<dbReference type="Proteomes" id="UP000271974">
    <property type="component" value="Unassembled WGS sequence"/>
</dbReference>
<dbReference type="PANTHER" id="PTHR46767:SF1">
    <property type="entry name" value="LIM DOMAIN ONLY PROTEIN 7"/>
    <property type="match status" value="1"/>
</dbReference>
<evidence type="ECO:0000259" key="1">
    <source>
        <dbReference type="PROSITE" id="PS50021"/>
    </source>
</evidence>
<dbReference type="AlphaFoldDB" id="A0A433SN18"/>
<dbReference type="PROSITE" id="PS50021">
    <property type="entry name" value="CH"/>
    <property type="match status" value="1"/>
</dbReference>
<dbReference type="OrthoDB" id="15627at2759"/>
<feature type="domain" description="Calponin-homology (CH)" evidence="1">
    <location>
        <begin position="30"/>
        <end position="112"/>
    </location>
</feature>
<proteinExistence type="predicted"/>
<organism evidence="2 3">
    <name type="scientific">Elysia chlorotica</name>
    <name type="common">Eastern emerald elysia</name>
    <name type="synonym">Sea slug</name>
    <dbReference type="NCBI Taxonomy" id="188477"/>
    <lineage>
        <taxon>Eukaryota</taxon>
        <taxon>Metazoa</taxon>
        <taxon>Spiralia</taxon>
        <taxon>Lophotrochozoa</taxon>
        <taxon>Mollusca</taxon>
        <taxon>Gastropoda</taxon>
        <taxon>Heterobranchia</taxon>
        <taxon>Euthyneura</taxon>
        <taxon>Panpulmonata</taxon>
        <taxon>Sacoglossa</taxon>
        <taxon>Placobranchoidea</taxon>
        <taxon>Plakobranchidae</taxon>
        <taxon>Elysia</taxon>
    </lineage>
</organism>
<dbReference type="InterPro" id="IPR001715">
    <property type="entry name" value="CH_dom"/>
</dbReference>
<dbReference type="InterPro" id="IPR036872">
    <property type="entry name" value="CH_dom_sf"/>
</dbReference>
<sequence>MADFGRREEEEDEDIHIKFREDEEMEFFTELALHETERWIQTVTKQSFKHRDDTRKSLENGVLLCELLNGLRPGTIKRINKLPTPLAGLDNLNVFLKACKSTFGLTDTHLFN</sequence>
<dbReference type="STRING" id="188477.A0A433SN18"/>
<protein>
    <recommendedName>
        <fullName evidence="1">Calponin-homology (CH) domain-containing protein</fullName>
    </recommendedName>
</protein>
<dbReference type="PANTHER" id="PTHR46767">
    <property type="entry name" value="LIM DOMAIN ONLY PROTEIN 7"/>
    <property type="match status" value="1"/>
</dbReference>
<feature type="non-terminal residue" evidence="2">
    <location>
        <position position="112"/>
    </location>
</feature>
<keyword evidence="3" id="KW-1185">Reference proteome</keyword>